<dbReference type="AlphaFoldDB" id="A0A0K2UM97"/>
<dbReference type="Gene3D" id="3.30.420.10">
    <property type="entry name" value="Ribonuclease H-like superfamily/Ribonuclease H"/>
    <property type="match status" value="1"/>
</dbReference>
<sequence>MMVWAAVTETGKSPLVFVPARVKINTKEYISTIMEKRLIPWDQQHSSMNHMTFPQDCVSFHTSRETLRRYEASLSGFWDKTVWSPSV</sequence>
<evidence type="ECO:0000313" key="1">
    <source>
        <dbReference type="EMBL" id="CDW39200.1"/>
    </source>
</evidence>
<protein>
    <submittedName>
        <fullName evidence="1">Uncharacterized protein</fullName>
    </submittedName>
</protein>
<reference evidence="1" key="1">
    <citation type="submission" date="2014-05" db="EMBL/GenBank/DDBJ databases">
        <authorList>
            <person name="Chronopoulou M."/>
        </authorList>
    </citation>
    <scope>NUCLEOTIDE SEQUENCE</scope>
    <source>
        <tissue evidence="1">Whole organism</tissue>
    </source>
</reference>
<name>A0A0K2UM97_LEPSM</name>
<dbReference type="GO" id="GO:0003676">
    <property type="term" value="F:nucleic acid binding"/>
    <property type="evidence" value="ECO:0007669"/>
    <property type="project" value="InterPro"/>
</dbReference>
<accession>A0A0K2UM97</accession>
<proteinExistence type="predicted"/>
<organism evidence="1">
    <name type="scientific">Lepeophtheirus salmonis</name>
    <name type="common">Salmon louse</name>
    <name type="synonym">Caligus salmonis</name>
    <dbReference type="NCBI Taxonomy" id="72036"/>
    <lineage>
        <taxon>Eukaryota</taxon>
        <taxon>Metazoa</taxon>
        <taxon>Ecdysozoa</taxon>
        <taxon>Arthropoda</taxon>
        <taxon>Crustacea</taxon>
        <taxon>Multicrustacea</taxon>
        <taxon>Hexanauplia</taxon>
        <taxon>Copepoda</taxon>
        <taxon>Siphonostomatoida</taxon>
        <taxon>Caligidae</taxon>
        <taxon>Lepeophtheirus</taxon>
    </lineage>
</organism>
<dbReference type="InterPro" id="IPR036397">
    <property type="entry name" value="RNaseH_sf"/>
</dbReference>
<dbReference type="EMBL" id="HACA01021839">
    <property type="protein sequence ID" value="CDW39200.1"/>
    <property type="molecule type" value="Transcribed_RNA"/>
</dbReference>